<evidence type="ECO:0000313" key="2">
    <source>
        <dbReference type="EMBL" id="GFA91512.1"/>
    </source>
</evidence>
<reference evidence="2" key="1">
    <citation type="journal article" date="2019" name="Sci. Rep.">
        <title>Draft genome of Tanacetum cinerariifolium, the natural source of mosquito coil.</title>
        <authorList>
            <person name="Yamashiro T."/>
            <person name="Shiraishi A."/>
            <person name="Satake H."/>
            <person name="Nakayama K."/>
        </authorList>
    </citation>
    <scope>NUCLEOTIDE SEQUENCE</scope>
</reference>
<evidence type="ECO:0000256" key="1">
    <source>
        <dbReference type="SAM" id="Coils"/>
    </source>
</evidence>
<name>A0A699KF28_TANCI</name>
<protein>
    <submittedName>
        <fullName evidence="2">Uncharacterized protein</fullName>
    </submittedName>
</protein>
<comment type="caution">
    <text evidence="2">The sequence shown here is derived from an EMBL/GenBank/DDBJ whole genome shotgun (WGS) entry which is preliminary data.</text>
</comment>
<feature type="coiled-coil region" evidence="1">
    <location>
        <begin position="12"/>
        <end position="70"/>
    </location>
</feature>
<organism evidence="2">
    <name type="scientific">Tanacetum cinerariifolium</name>
    <name type="common">Dalmatian daisy</name>
    <name type="synonym">Chrysanthemum cinerariifolium</name>
    <dbReference type="NCBI Taxonomy" id="118510"/>
    <lineage>
        <taxon>Eukaryota</taxon>
        <taxon>Viridiplantae</taxon>
        <taxon>Streptophyta</taxon>
        <taxon>Embryophyta</taxon>
        <taxon>Tracheophyta</taxon>
        <taxon>Spermatophyta</taxon>
        <taxon>Magnoliopsida</taxon>
        <taxon>eudicotyledons</taxon>
        <taxon>Gunneridae</taxon>
        <taxon>Pentapetalae</taxon>
        <taxon>asterids</taxon>
        <taxon>campanulids</taxon>
        <taxon>Asterales</taxon>
        <taxon>Asteraceae</taxon>
        <taxon>Asteroideae</taxon>
        <taxon>Anthemideae</taxon>
        <taxon>Anthemidinae</taxon>
        <taxon>Tanacetum</taxon>
    </lineage>
</organism>
<dbReference type="AlphaFoldDB" id="A0A699KF28"/>
<dbReference type="EMBL" id="BKCJ010513355">
    <property type="protein sequence ID" value="GFA91512.1"/>
    <property type="molecule type" value="Genomic_DNA"/>
</dbReference>
<keyword evidence="1" id="KW-0175">Coiled coil</keyword>
<accession>A0A699KF28</accession>
<proteinExistence type="predicted"/>
<sequence>MFKKKKANDKGKRIEEEEAAAKAIEYEDAEDKEAAKAKADEIAIRRAKLLAELEAINKEAEESKKQKKTKN</sequence>
<gene>
    <name evidence="2" type="ORF">Tci_663484</name>
</gene>